<accession>A0A1D2VC27</accession>
<dbReference type="InterPro" id="IPR024629">
    <property type="entry name" value="Ribosomal_mL67"/>
</dbReference>
<dbReference type="PANTHER" id="PTHR28184">
    <property type="entry name" value="MITOCHONDRIAL HOMOLOGOUS RECOMBINATION PROTEIN 1"/>
    <property type="match status" value="1"/>
</dbReference>
<dbReference type="GO" id="GO:0003735">
    <property type="term" value="F:structural constituent of ribosome"/>
    <property type="evidence" value="ECO:0007669"/>
    <property type="project" value="TreeGrafter"/>
</dbReference>
<dbReference type="GO" id="GO:0005739">
    <property type="term" value="C:mitochondrion"/>
    <property type="evidence" value="ECO:0007669"/>
    <property type="project" value="UniProtKB-SubCell"/>
</dbReference>
<evidence type="ECO:0000313" key="11">
    <source>
        <dbReference type="Proteomes" id="UP000095038"/>
    </source>
</evidence>
<dbReference type="RefSeq" id="XP_020045472.1">
    <property type="nucleotide sequence ID" value="XM_020189899.1"/>
</dbReference>
<dbReference type="GO" id="GO:0005840">
    <property type="term" value="C:ribosome"/>
    <property type="evidence" value="ECO:0007669"/>
    <property type="project" value="UniProtKB-KW"/>
</dbReference>
<evidence type="ECO:0000256" key="2">
    <source>
        <dbReference type="ARBA" id="ARBA00010741"/>
    </source>
</evidence>
<gene>
    <name evidence="10" type="ORF">ASCRUDRAFT_25609</name>
</gene>
<comment type="subcellular location">
    <subcellularLocation>
        <location evidence="1">Mitochondrion</location>
    </subcellularLocation>
</comment>
<sequence length="180" mass="21728">MATRFRRPGWLRKNGYAPQVFLFRNIESGQVLYSQLPKFSDYQIKRLFQRPNWENKRPSTRRDIWRIMAVANFENYERAVAAYEALVEIRHMREVTKRKEAEALRKRNEFGNIWFSGQFRPGYTQEAVADLSSVIETLKYRTTVFWEDYWRKGDGKYWSSKLSRHHELPRVGTREQIPML</sequence>
<keyword evidence="11" id="KW-1185">Reference proteome</keyword>
<dbReference type="InParanoid" id="A0A1D2VC27"/>
<evidence type="ECO:0000256" key="4">
    <source>
        <dbReference type="ARBA" id="ARBA00023015"/>
    </source>
</evidence>
<dbReference type="Proteomes" id="UP000095038">
    <property type="component" value="Unassembled WGS sequence"/>
</dbReference>
<evidence type="ECO:0000256" key="3">
    <source>
        <dbReference type="ARBA" id="ARBA00022980"/>
    </source>
</evidence>
<keyword evidence="4" id="KW-0805">Transcription regulation</keyword>
<evidence type="ECO:0000256" key="5">
    <source>
        <dbReference type="ARBA" id="ARBA00023128"/>
    </source>
</evidence>
<dbReference type="Pfam" id="PF12829">
    <property type="entry name" value="Mhr1"/>
    <property type="match status" value="1"/>
</dbReference>
<reference evidence="11" key="1">
    <citation type="submission" date="2016-05" db="EMBL/GenBank/DDBJ databases">
        <title>Comparative genomics of biotechnologically important yeasts.</title>
        <authorList>
            <consortium name="DOE Joint Genome Institute"/>
            <person name="Riley R."/>
            <person name="Haridas S."/>
            <person name="Wolfe K.H."/>
            <person name="Lopes M.R."/>
            <person name="Hittinger C.T."/>
            <person name="Goker M."/>
            <person name="Salamov A."/>
            <person name="Wisecaver J."/>
            <person name="Long T.M."/>
            <person name="Aerts A.L."/>
            <person name="Barry K."/>
            <person name="Choi C."/>
            <person name="Clum A."/>
            <person name="Coughlan A.Y."/>
            <person name="Deshpande S."/>
            <person name="Douglass A.P."/>
            <person name="Hanson S.J."/>
            <person name="Klenk H.-P."/>
            <person name="Labutti K."/>
            <person name="Lapidus A."/>
            <person name="Lindquist E."/>
            <person name="Lipzen A."/>
            <person name="Meier-Kolthoff J.P."/>
            <person name="Ohm R.A."/>
            <person name="Otillar R.P."/>
            <person name="Pangilinan J."/>
            <person name="Peng Y."/>
            <person name="Rokas A."/>
            <person name="Rosa C.A."/>
            <person name="Scheuner C."/>
            <person name="Sibirny A.A."/>
            <person name="Slot J.C."/>
            <person name="Stielow J.B."/>
            <person name="Sun H."/>
            <person name="Kurtzman C.P."/>
            <person name="Blackwell M."/>
            <person name="Grigoriev I.V."/>
            <person name="Jeffries T.W."/>
        </authorList>
    </citation>
    <scope>NUCLEOTIDE SEQUENCE [LARGE SCALE GENOMIC DNA]</scope>
    <source>
        <strain evidence="11">DSM 1968</strain>
    </source>
</reference>
<evidence type="ECO:0000256" key="6">
    <source>
        <dbReference type="ARBA" id="ARBA00023163"/>
    </source>
</evidence>
<dbReference type="GeneID" id="30963535"/>
<dbReference type="GO" id="GO:1990904">
    <property type="term" value="C:ribonucleoprotein complex"/>
    <property type="evidence" value="ECO:0007669"/>
    <property type="project" value="UniProtKB-KW"/>
</dbReference>
<dbReference type="EMBL" id="KV454487">
    <property type="protein sequence ID" value="ODV59165.1"/>
    <property type="molecule type" value="Genomic_DNA"/>
</dbReference>
<keyword evidence="5" id="KW-0496">Mitochondrion</keyword>
<comment type="similarity">
    <text evidence="2">Belongs to the mitochondrion-specific ribosomal protein mL67 family.</text>
</comment>
<evidence type="ECO:0000256" key="8">
    <source>
        <dbReference type="ARBA" id="ARBA00035185"/>
    </source>
</evidence>
<dbReference type="GO" id="GO:0003697">
    <property type="term" value="F:single-stranded DNA binding"/>
    <property type="evidence" value="ECO:0007669"/>
    <property type="project" value="InterPro"/>
</dbReference>
<evidence type="ECO:0000256" key="1">
    <source>
        <dbReference type="ARBA" id="ARBA00004173"/>
    </source>
</evidence>
<keyword evidence="3" id="KW-0689">Ribosomal protein</keyword>
<organism evidence="10 11">
    <name type="scientific">Ascoidea rubescens DSM 1968</name>
    <dbReference type="NCBI Taxonomy" id="1344418"/>
    <lineage>
        <taxon>Eukaryota</taxon>
        <taxon>Fungi</taxon>
        <taxon>Dikarya</taxon>
        <taxon>Ascomycota</taxon>
        <taxon>Saccharomycotina</taxon>
        <taxon>Saccharomycetes</taxon>
        <taxon>Ascoideaceae</taxon>
        <taxon>Ascoidea</taxon>
    </lineage>
</organism>
<dbReference type="OrthoDB" id="5333655at2759"/>
<dbReference type="AlphaFoldDB" id="A0A1D2VC27"/>
<name>A0A1D2VC27_9ASCO</name>
<protein>
    <recommendedName>
        <fullName evidence="8">Large ribosomal subunit protein mL67</fullName>
    </recommendedName>
    <alternativeName>
        <fullName evidence="9">Mitochondrial homologous recombination protein 1</fullName>
    </alternativeName>
</protein>
<dbReference type="GO" id="GO:0000150">
    <property type="term" value="F:DNA strand exchange activity"/>
    <property type="evidence" value="ECO:0007669"/>
    <property type="project" value="InterPro"/>
</dbReference>
<evidence type="ECO:0000256" key="7">
    <source>
        <dbReference type="ARBA" id="ARBA00023274"/>
    </source>
</evidence>
<evidence type="ECO:0000313" key="10">
    <source>
        <dbReference type="EMBL" id="ODV59165.1"/>
    </source>
</evidence>
<dbReference type="FunCoup" id="A0A1D2VC27">
    <property type="interactions" value="147"/>
</dbReference>
<evidence type="ECO:0000256" key="9">
    <source>
        <dbReference type="ARBA" id="ARBA00035511"/>
    </source>
</evidence>
<keyword evidence="7" id="KW-0687">Ribonucleoprotein</keyword>
<keyword evidence="6" id="KW-0804">Transcription</keyword>
<feature type="non-terminal residue" evidence="10">
    <location>
        <position position="180"/>
    </location>
</feature>
<dbReference type="PANTHER" id="PTHR28184:SF1">
    <property type="entry name" value="LARGE RIBOSOMAL SUBUNIT PROTEIN ML67"/>
    <property type="match status" value="1"/>
</dbReference>
<dbReference type="STRING" id="1344418.A0A1D2VC27"/>
<proteinExistence type="inferred from homology"/>